<dbReference type="EMBL" id="FQVF01000023">
    <property type="protein sequence ID" value="SHG51968.1"/>
    <property type="molecule type" value="Genomic_DNA"/>
</dbReference>
<dbReference type="Proteomes" id="UP000184517">
    <property type="component" value="Unassembled WGS sequence"/>
</dbReference>
<dbReference type="Pfam" id="PF01894">
    <property type="entry name" value="YjbQ"/>
    <property type="match status" value="1"/>
</dbReference>
<dbReference type="NCBIfam" id="TIGR00149">
    <property type="entry name" value="TIGR00149_YjbQ"/>
    <property type="match status" value="1"/>
</dbReference>
<dbReference type="AlphaFoldDB" id="A0A1M5KGU0"/>
<dbReference type="PIRSF" id="PIRSF004681">
    <property type="entry name" value="UCP004681"/>
    <property type="match status" value="1"/>
</dbReference>
<evidence type="ECO:0000313" key="2">
    <source>
        <dbReference type="EMBL" id="SHG51968.1"/>
    </source>
</evidence>
<dbReference type="PANTHER" id="PTHR30615:SF8">
    <property type="entry name" value="UPF0047 PROTEIN C4A8.02C"/>
    <property type="match status" value="1"/>
</dbReference>
<evidence type="ECO:0000256" key="1">
    <source>
        <dbReference type="ARBA" id="ARBA00005534"/>
    </source>
</evidence>
<proteinExistence type="inferred from homology"/>
<dbReference type="STRING" id="1122206.SAMN02745753_04059"/>
<gene>
    <name evidence="2" type="ORF">SAMN02745753_04059</name>
</gene>
<dbReference type="PANTHER" id="PTHR30615">
    <property type="entry name" value="UNCHARACTERIZED PROTEIN YJBQ-RELATED"/>
    <property type="match status" value="1"/>
</dbReference>
<keyword evidence="3" id="KW-1185">Reference proteome</keyword>
<organism evidence="2 3">
    <name type="scientific">Marinomonas polaris DSM 16579</name>
    <dbReference type="NCBI Taxonomy" id="1122206"/>
    <lineage>
        <taxon>Bacteria</taxon>
        <taxon>Pseudomonadati</taxon>
        <taxon>Pseudomonadota</taxon>
        <taxon>Gammaproteobacteria</taxon>
        <taxon>Oceanospirillales</taxon>
        <taxon>Oceanospirillaceae</taxon>
        <taxon>Marinomonas</taxon>
    </lineage>
</organism>
<dbReference type="SUPFAM" id="SSF111038">
    <property type="entry name" value="YjbQ-like"/>
    <property type="match status" value="1"/>
</dbReference>
<name>A0A1M5KGU0_9GAMM</name>
<protein>
    <submittedName>
        <fullName evidence="2">Secondary thiamine-phosphate synthase enzyme</fullName>
    </submittedName>
</protein>
<dbReference type="RefSeq" id="WP_072841584.1">
    <property type="nucleotide sequence ID" value="NZ_FQVF01000023.1"/>
</dbReference>
<accession>A0A1M5KGU0</accession>
<dbReference type="OrthoDB" id="9801725at2"/>
<reference evidence="3" key="1">
    <citation type="submission" date="2016-11" db="EMBL/GenBank/DDBJ databases">
        <authorList>
            <person name="Varghese N."/>
            <person name="Submissions S."/>
        </authorList>
    </citation>
    <scope>NUCLEOTIDE SEQUENCE [LARGE SCALE GENOMIC DNA]</scope>
    <source>
        <strain evidence="3">DSM 16579</strain>
    </source>
</reference>
<evidence type="ECO:0000313" key="3">
    <source>
        <dbReference type="Proteomes" id="UP000184517"/>
    </source>
</evidence>
<dbReference type="Gene3D" id="2.60.120.460">
    <property type="entry name" value="YjbQ-like"/>
    <property type="match status" value="1"/>
</dbReference>
<sequence length="142" mass="16171">MWQQIEFQLPAMRRGFHLITDQVEAALSKMTPVSIGLLHIQLLHTSASLTINENADPSVRRDMEKHFSHMVPEDQPYYEHIYEGSDDMPAHIKASMLGSSLTIPIRDKRLCLGVWQGVYLGEHRDHGGTRRIILTLQGDPTK</sequence>
<dbReference type="InterPro" id="IPR001602">
    <property type="entry name" value="UPF0047_YjbQ-like"/>
</dbReference>
<comment type="similarity">
    <text evidence="1">Belongs to the UPF0047 family.</text>
</comment>
<dbReference type="InterPro" id="IPR035917">
    <property type="entry name" value="YjbQ-like_sf"/>
</dbReference>